<dbReference type="AlphaFoldDB" id="A0AAE3UHA3"/>
<proteinExistence type="predicted"/>
<keyword evidence="2" id="KW-1185">Reference proteome</keyword>
<evidence type="ECO:0000313" key="1">
    <source>
        <dbReference type="EMBL" id="MDJ1505245.1"/>
    </source>
</evidence>
<dbReference type="RefSeq" id="WP_314517140.1">
    <property type="nucleotide sequence ID" value="NZ_JASJOU010000015.1"/>
</dbReference>
<dbReference type="EMBL" id="JASJOU010000015">
    <property type="protein sequence ID" value="MDJ1505245.1"/>
    <property type="molecule type" value="Genomic_DNA"/>
</dbReference>
<reference evidence="1" key="1">
    <citation type="submission" date="2023-05" db="EMBL/GenBank/DDBJ databases">
        <authorList>
            <person name="Zhang X."/>
        </authorList>
    </citation>
    <scope>NUCLEOTIDE SEQUENCE</scope>
    <source>
        <strain evidence="1">BD1B2-1</strain>
    </source>
</reference>
<gene>
    <name evidence="1" type="ORF">QNI22_31610</name>
</gene>
<comment type="caution">
    <text evidence="1">The sequence shown here is derived from an EMBL/GenBank/DDBJ whole genome shotgun (WGS) entry which is preliminary data.</text>
</comment>
<protein>
    <recommendedName>
        <fullName evidence="3">Trypsin-like peptidase domain-containing protein</fullName>
    </recommendedName>
</protein>
<accession>A0AAE3UHA3</accession>
<evidence type="ECO:0000313" key="2">
    <source>
        <dbReference type="Proteomes" id="UP001232063"/>
    </source>
</evidence>
<evidence type="ECO:0008006" key="3">
    <source>
        <dbReference type="Google" id="ProtNLM"/>
    </source>
</evidence>
<dbReference type="SUPFAM" id="SSF50494">
    <property type="entry name" value="Trypsin-like serine proteases"/>
    <property type="match status" value="1"/>
</dbReference>
<sequence length="259" mass="28894">MKLPKGIKKCVAFIGVKKITGELTLVGTVFFVCKYYEGKLFKYISTAKHVIEGIKSVGAEYSIIRLNLVDGTTREEPILIKSWQYHSDINVDIAISPIELTNEEDHQFYVLDKSPIEQVLTQEIIKNQIIDVGDEVFIIGLFANHHGKSKNVPIVRVGHIAAFPEERIQTQEHLMDAYLIDTLSIGGLSGSPVFANLNSSSFFLMGLIYGHYNSTISEDPKLGNHTLNFSGEKVNTGIAIVTPIDKLIELLDRIHIELV</sequence>
<dbReference type="InterPro" id="IPR009003">
    <property type="entry name" value="Peptidase_S1_PA"/>
</dbReference>
<organism evidence="1 2">
    <name type="scientific">Xanthocytophaga agilis</name>
    <dbReference type="NCBI Taxonomy" id="3048010"/>
    <lineage>
        <taxon>Bacteria</taxon>
        <taxon>Pseudomonadati</taxon>
        <taxon>Bacteroidota</taxon>
        <taxon>Cytophagia</taxon>
        <taxon>Cytophagales</taxon>
        <taxon>Rhodocytophagaceae</taxon>
        <taxon>Xanthocytophaga</taxon>
    </lineage>
</organism>
<name>A0AAE3UHA3_9BACT</name>
<dbReference type="Proteomes" id="UP001232063">
    <property type="component" value="Unassembled WGS sequence"/>
</dbReference>